<sequence>MAESTLHSASVLRAVVLTVAELPLFLHATYSQVRLTPGLKRLLVASAVGSMMLYLAARHMRRRRCRKKGGAVDSPIADAALNPLAAIARLPAPRKGRASGLRSAGAMPPARGPAGASSANAAANAAAATTSSAGSVAGSEVKQSTSVQSLASLQAESTGRGCDSRASAGRPSQLRSRHSSVCVAAGSSWEPAAGGGEAPALGSHTTPENLYLSGMELFEEALRRWEEALLCRNRRETVEEPCSDPEVIRVAAGDAIAEESTEDVMDGEFVNKLETLLTRAYRLQEEFECTMSSATQTPTRDLEGDMSLADHSGRLFGLDTLSLSSGESFVSAAELVEEMGTEAQRGARGRLALYEEAARLVRGGHVTCRSLRTEMLDCYSDMDYLAKLHCVRQAFQLLLEEELNKKMFSNMGRLIIAGLLVKAGKDPKGFVEAYEEMLRYSEEAEHWATTQAELEGRGVRCMNFFDIVLDFILMDAFEDLESPPSTVLAVVHNRWLSDGFKETALATACWSVLKAKRRLLQVPDGFISRFYAISEHVSPVLAWGFLGCTQPLRDLCSFFKEQVVSLLRDVFDAEKVRYSRLEHLADDIICLFRRRSQILCAYLDVPEPAVGPGELDAATPEAAVRANGSVGPGGAMQARADGDLANGLTWGD</sequence>
<feature type="region of interest" description="Disordered" evidence="8">
    <location>
        <begin position="97"/>
        <end position="118"/>
    </location>
</feature>
<dbReference type="GO" id="GO:0008053">
    <property type="term" value="P:mitochondrial fusion"/>
    <property type="evidence" value="ECO:0007669"/>
    <property type="project" value="InterPro"/>
</dbReference>
<dbReference type="CTD" id="374986"/>
<evidence type="ECO:0000256" key="8">
    <source>
        <dbReference type="SAM" id="MobiDB-lite"/>
    </source>
</evidence>
<feature type="compositionally biased region" description="Polar residues" evidence="8">
    <location>
        <begin position="148"/>
        <end position="157"/>
    </location>
</feature>
<accession>A0AAJ7WYJ6</accession>
<keyword evidence="6" id="KW-0496">Mitochondrion</keyword>
<dbReference type="PANTHER" id="PTHR21508">
    <property type="entry name" value="MITOGUARDIN"/>
    <property type="match status" value="1"/>
</dbReference>
<evidence type="ECO:0000313" key="10">
    <source>
        <dbReference type="RefSeq" id="XP_032814520.1"/>
    </source>
</evidence>
<evidence type="ECO:0000256" key="4">
    <source>
        <dbReference type="ARBA" id="ARBA00022787"/>
    </source>
</evidence>
<evidence type="ECO:0000313" key="12">
    <source>
        <dbReference type="RefSeq" id="XP_032814522.1"/>
    </source>
</evidence>
<dbReference type="RefSeq" id="XP_032814523.1">
    <property type="nucleotide sequence ID" value="XM_032958632.1"/>
</dbReference>
<protein>
    <submittedName>
        <fullName evidence="10 11">Mitoguardin 1</fullName>
    </submittedName>
</protein>
<feature type="region of interest" description="Disordered" evidence="8">
    <location>
        <begin position="148"/>
        <end position="179"/>
    </location>
</feature>
<dbReference type="Pfam" id="PF10265">
    <property type="entry name" value="Miga"/>
    <property type="match status" value="1"/>
</dbReference>
<reference evidence="10 11" key="1">
    <citation type="submission" date="2025-04" db="UniProtKB">
        <authorList>
            <consortium name="RefSeq"/>
        </authorList>
    </citation>
    <scope>IDENTIFICATION</scope>
    <source>
        <tissue evidence="10 11">Sperm</tissue>
    </source>
</reference>
<evidence type="ECO:0000256" key="5">
    <source>
        <dbReference type="ARBA" id="ARBA00022989"/>
    </source>
</evidence>
<dbReference type="KEGG" id="pmrn:116944833"/>
<keyword evidence="3" id="KW-0812">Transmembrane</keyword>
<proteinExistence type="inferred from homology"/>
<evidence type="ECO:0000256" key="2">
    <source>
        <dbReference type="ARBA" id="ARBA00008969"/>
    </source>
</evidence>
<dbReference type="RefSeq" id="XP_032814525.1">
    <property type="nucleotide sequence ID" value="XM_032958634.1"/>
</dbReference>
<evidence type="ECO:0000313" key="11">
    <source>
        <dbReference type="RefSeq" id="XP_032814521.1"/>
    </source>
</evidence>
<dbReference type="PANTHER" id="PTHR21508:SF5">
    <property type="entry name" value="MITOGUARDIN"/>
    <property type="match status" value="1"/>
</dbReference>
<dbReference type="RefSeq" id="XP_032814521.1">
    <property type="nucleotide sequence ID" value="XM_032958630.1"/>
</dbReference>
<gene>
    <name evidence="10 11 12 13 14" type="primary">MIGA1</name>
</gene>
<organism evidence="9 12">
    <name type="scientific">Petromyzon marinus</name>
    <name type="common">Sea lamprey</name>
    <dbReference type="NCBI Taxonomy" id="7757"/>
    <lineage>
        <taxon>Eukaryota</taxon>
        <taxon>Metazoa</taxon>
        <taxon>Chordata</taxon>
        <taxon>Craniata</taxon>
        <taxon>Vertebrata</taxon>
        <taxon>Cyclostomata</taxon>
        <taxon>Hyperoartia</taxon>
        <taxon>Petromyzontiformes</taxon>
        <taxon>Petromyzontidae</taxon>
        <taxon>Petromyzon</taxon>
    </lineage>
</organism>
<dbReference type="Proteomes" id="UP001318040">
    <property type="component" value="Chromosome 22"/>
</dbReference>
<evidence type="ECO:0000256" key="7">
    <source>
        <dbReference type="ARBA" id="ARBA00023136"/>
    </source>
</evidence>
<evidence type="ECO:0000313" key="9">
    <source>
        <dbReference type="Proteomes" id="UP001318040"/>
    </source>
</evidence>
<dbReference type="InterPro" id="IPR019392">
    <property type="entry name" value="Miga"/>
</dbReference>
<evidence type="ECO:0000256" key="6">
    <source>
        <dbReference type="ARBA" id="ARBA00023128"/>
    </source>
</evidence>
<comment type="similarity">
    <text evidence="2">Belongs to the mitoguardin family.</text>
</comment>
<keyword evidence="5" id="KW-1133">Transmembrane helix</keyword>
<dbReference type="RefSeq" id="XP_032814520.1">
    <property type="nucleotide sequence ID" value="XM_032958629.1"/>
</dbReference>
<evidence type="ECO:0000313" key="14">
    <source>
        <dbReference type="RefSeq" id="XP_032814525.1"/>
    </source>
</evidence>
<dbReference type="AlphaFoldDB" id="A0AAJ7WYJ6"/>
<dbReference type="GO" id="GO:0005741">
    <property type="term" value="C:mitochondrial outer membrane"/>
    <property type="evidence" value="ECO:0007669"/>
    <property type="project" value="UniProtKB-SubCell"/>
</dbReference>
<dbReference type="RefSeq" id="XP_032814522.1">
    <property type="nucleotide sequence ID" value="XM_032958631.1"/>
</dbReference>
<evidence type="ECO:0000313" key="13">
    <source>
        <dbReference type="RefSeq" id="XP_032814523.1"/>
    </source>
</evidence>
<keyword evidence="9" id="KW-1185">Reference proteome</keyword>
<feature type="compositionally biased region" description="Low complexity" evidence="8">
    <location>
        <begin position="102"/>
        <end position="118"/>
    </location>
</feature>
<keyword evidence="4" id="KW-1000">Mitochondrion outer membrane</keyword>
<name>A0AAJ7WYJ6_PETMA</name>
<evidence type="ECO:0000256" key="1">
    <source>
        <dbReference type="ARBA" id="ARBA00004294"/>
    </source>
</evidence>
<keyword evidence="7" id="KW-0472">Membrane</keyword>
<comment type="subcellular location">
    <subcellularLocation>
        <location evidence="1">Mitochondrion outer membrane</location>
    </subcellularLocation>
</comment>
<evidence type="ECO:0000256" key="3">
    <source>
        <dbReference type="ARBA" id="ARBA00022692"/>
    </source>
</evidence>